<dbReference type="PIRSF" id="PIRSF006470">
    <property type="entry name" value="DctB"/>
    <property type="match status" value="1"/>
</dbReference>
<dbReference type="GO" id="GO:0030288">
    <property type="term" value="C:outer membrane-bounded periplasmic space"/>
    <property type="evidence" value="ECO:0007669"/>
    <property type="project" value="InterPro"/>
</dbReference>
<dbReference type="PROSITE" id="PS51257">
    <property type="entry name" value="PROKAR_LIPOPROTEIN"/>
    <property type="match status" value="1"/>
</dbReference>
<dbReference type="InterPro" id="IPR018389">
    <property type="entry name" value="DctP_fam"/>
</dbReference>
<feature type="chain" id="PRO_5039200448" evidence="2">
    <location>
        <begin position="23"/>
        <end position="337"/>
    </location>
</feature>
<dbReference type="RefSeq" id="WP_098457744.1">
    <property type="nucleotide sequence ID" value="NZ_PDJH01000001.1"/>
</dbReference>
<dbReference type="AlphaFoldDB" id="A0A2A9EEC7"/>
<organism evidence="3 4">
    <name type="scientific">Flavimobilis soli</name>
    <dbReference type="NCBI Taxonomy" id="442709"/>
    <lineage>
        <taxon>Bacteria</taxon>
        <taxon>Bacillati</taxon>
        <taxon>Actinomycetota</taxon>
        <taxon>Actinomycetes</taxon>
        <taxon>Micrococcales</taxon>
        <taxon>Jonesiaceae</taxon>
        <taxon>Flavimobilis</taxon>
    </lineage>
</organism>
<accession>A0A2A9EEC7</accession>
<dbReference type="InterPro" id="IPR038404">
    <property type="entry name" value="TRAP_DctP_sf"/>
</dbReference>
<gene>
    <name evidence="3" type="ORF">ATL41_1309</name>
</gene>
<dbReference type="Proteomes" id="UP000221394">
    <property type="component" value="Unassembled WGS sequence"/>
</dbReference>
<comment type="caution">
    <text evidence="3">The sequence shown here is derived from an EMBL/GenBank/DDBJ whole genome shotgun (WGS) entry which is preliminary data.</text>
</comment>
<dbReference type="EMBL" id="PDJH01000001">
    <property type="protein sequence ID" value="PFG36580.1"/>
    <property type="molecule type" value="Genomic_DNA"/>
</dbReference>
<dbReference type="NCBIfam" id="NF037995">
    <property type="entry name" value="TRAP_S1"/>
    <property type="match status" value="1"/>
</dbReference>
<dbReference type="GO" id="GO:0030246">
    <property type="term" value="F:carbohydrate binding"/>
    <property type="evidence" value="ECO:0007669"/>
    <property type="project" value="TreeGrafter"/>
</dbReference>
<dbReference type="OrthoDB" id="9815946at2"/>
<reference evidence="3 4" key="1">
    <citation type="submission" date="2017-10" db="EMBL/GenBank/DDBJ databases">
        <title>Sequencing the genomes of 1000 actinobacteria strains.</title>
        <authorList>
            <person name="Klenk H.-P."/>
        </authorList>
    </citation>
    <scope>NUCLEOTIDE SEQUENCE [LARGE SCALE GENOMIC DNA]</scope>
    <source>
        <strain evidence="3 4">DSM 21574</strain>
    </source>
</reference>
<dbReference type="Pfam" id="PF03480">
    <property type="entry name" value="DctP"/>
    <property type="match status" value="1"/>
</dbReference>
<keyword evidence="3" id="KW-0675">Receptor</keyword>
<evidence type="ECO:0000256" key="2">
    <source>
        <dbReference type="SAM" id="SignalP"/>
    </source>
</evidence>
<feature type="signal peptide" evidence="2">
    <location>
        <begin position="1"/>
        <end position="22"/>
    </location>
</feature>
<dbReference type="Gene3D" id="3.40.190.170">
    <property type="entry name" value="Bacterial extracellular solute-binding protein, family 7"/>
    <property type="match status" value="1"/>
</dbReference>
<dbReference type="InterPro" id="IPR004682">
    <property type="entry name" value="TRAP_DctP"/>
</dbReference>
<sequence>MRRNKVVSLIAAAGIATLGLTACSSSDDSSSDSGSTKTFKVAFNQNSAHPQAKAIAEIGEKLKEQTGGKYALELFPDELLGAQAETIEMVQSGSVEMAIVGGSLLENFNPDFAVVNLPYLYESAEHQMKVLNDPEIVGDLYSSMDDKNIHVLASYHGGIRNVYTTKGPVTTPADLKGQKIRVIGSDTNVRMMELMGGVGTPMAQGEVYTAIQSGVLDGAENNELIYSDLAHAEIAGFYSYTKHLMMPDTLIINPKVLADMDEESRKVLTDAVAASVDTELSLFQEGVEAAKAKAEAAGAKFNDADVEAFRTAVLPLHEERLTTDVTKAIYDKIEAAR</sequence>
<dbReference type="PANTHER" id="PTHR33376">
    <property type="match status" value="1"/>
</dbReference>
<dbReference type="GO" id="GO:0055085">
    <property type="term" value="P:transmembrane transport"/>
    <property type="evidence" value="ECO:0007669"/>
    <property type="project" value="InterPro"/>
</dbReference>
<dbReference type="PANTHER" id="PTHR33376:SF2">
    <property type="entry name" value="DICARBOXYLATE-BINDING PERIPLASMIC PROTEIN"/>
    <property type="match status" value="1"/>
</dbReference>
<evidence type="ECO:0000256" key="1">
    <source>
        <dbReference type="ARBA" id="ARBA00022729"/>
    </source>
</evidence>
<evidence type="ECO:0000313" key="4">
    <source>
        <dbReference type="Proteomes" id="UP000221394"/>
    </source>
</evidence>
<dbReference type="CDD" id="cd13671">
    <property type="entry name" value="PBP2_TRAP_SBP_like_3"/>
    <property type="match status" value="1"/>
</dbReference>
<proteinExistence type="predicted"/>
<evidence type="ECO:0000313" key="3">
    <source>
        <dbReference type="EMBL" id="PFG36580.1"/>
    </source>
</evidence>
<keyword evidence="1 2" id="KW-0732">Signal</keyword>
<name>A0A2A9EEC7_9MICO</name>
<protein>
    <submittedName>
        <fullName evidence="3">Tripartite ATP-independent transporter DctP family solute receptor</fullName>
    </submittedName>
</protein>
<dbReference type="NCBIfam" id="TIGR00787">
    <property type="entry name" value="dctP"/>
    <property type="match status" value="1"/>
</dbReference>
<keyword evidence="4" id="KW-1185">Reference proteome</keyword>